<feature type="non-terminal residue" evidence="2">
    <location>
        <position position="204"/>
    </location>
</feature>
<evidence type="ECO:0000313" key="2">
    <source>
        <dbReference type="EMBL" id="KKQ90353.1"/>
    </source>
</evidence>
<gene>
    <name evidence="2" type="ORF">UT15_C0014G0001</name>
</gene>
<evidence type="ECO:0000256" key="1">
    <source>
        <dbReference type="SAM" id="Phobius"/>
    </source>
</evidence>
<accession>A0A0G0LEP6</accession>
<evidence type="ECO:0000313" key="3">
    <source>
        <dbReference type="Proteomes" id="UP000033862"/>
    </source>
</evidence>
<organism evidence="2 3">
    <name type="scientific">Berkelbacteria bacterium GW2011_GWA1_39_10</name>
    <dbReference type="NCBI Taxonomy" id="1618332"/>
    <lineage>
        <taxon>Bacteria</taxon>
        <taxon>Candidatus Berkelbacteria</taxon>
    </lineage>
</organism>
<reference evidence="2 3" key="1">
    <citation type="journal article" date="2015" name="Nature">
        <title>rRNA introns, odd ribosomes, and small enigmatic genomes across a large radiation of phyla.</title>
        <authorList>
            <person name="Brown C.T."/>
            <person name="Hug L.A."/>
            <person name="Thomas B.C."/>
            <person name="Sharon I."/>
            <person name="Castelle C.J."/>
            <person name="Singh A."/>
            <person name="Wilkins M.J."/>
            <person name="Williams K.H."/>
            <person name="Banfield J.F."/>
        </authorList>
    </citation>
    <scope>NUCLEOTIDE SEQUENCE [LARGE SCALE GENOMIC DNA]</scope>
</reference>
<proteinExistence type="predicted"/>
<protein>
    <submittedName>
        <fullName evidence="2">Uncharacterized protein</fullName>
    </submittedName>
</protein>
<keyword evidence="1" id="KW-0472">Membrane</keyword>
<sequence length="204" mass="22352">MRQNYFAVLLMLAVAIVVAILVVEQRAATVMGEDWVNLTHLDIEQKFLHLMAHDVVTRTIVVVMLVLVALAFLGLSHLHLTAKPTHATHLNGNDLALPHRDHVLVRGTIVGAKQKANGYVTVKLQADDGAQVRAVIPPTVQVRVPKVGTRVQVSGTQTEPEMVTLLKRDDLRVLEAHVSQNQTLSATAYVAQSYPNGRSLLELT</sequence>
<dbReference type="Proteomes" id="UP000033862">
    <property type="component" value="Unassembled WGS sequence"/>
</dbReference>
<feature type="transmembrane region" description="Helical" evidence="1">
    <location>
        <begin position="56"/>
        <end position="75"/>
    </location>
</feature>
<keyword evidence="1" id="KW-1133">Transmembrane helix</keyword>
<comment type="caution">
    <text evidence="2">The sequence shown here is derived from an EMBL/GenBank/DDBJ whole genome shotgun (WGS) entry which is preliminary data.</text>
</comment>
<name>A0A0G0LEP6_9BACT</name>
<keyword evidence="1" id="KW-0812">Transmembrane</keyword>
<dbReference type="EMBL" id="LBVS01000014">
    <property type="protein sequence ID" value="KKQ90353.1"/>
    <property type="molecule type" value="Genomic_DNA"/>
</dbReference>
<dbReference type="AlphaFoldDB" id="A0A0G0LEP6"/>